<sequence>MRARTHGCSGAQLQAASGRAEKAHLAYRLAKCADLASIHALLREEAGSARNALPGAVRTQLAASTRPADVVATFRQLTARWRSSAQGPLDAALLTDALQPAYALLDLHLPSLQPREIAAIIKSLACLRSASPEVLRRLADSLMRRPAPAPAPTTQPGSVLQHGLMVATPALAAMASPASPPSNVPLAPSHHAAAGTPPSPTVSSAFPGLARLTSPELASVVSALAAFNLRPGDAWLGLCMSCLQLGLPYLLGPQLSQLLWSLVQLGVRPTSPWLALYEEALCVCLEHHLCNQHQNHQNQHDLDGSKKTTVEAPPAQLPPPSPPGAALTHHPKQEAATEAAGMSAAAPTGPGGGGDLSCDDLVRVVSASAEVSFQPGPRCRGLLLAALGSRLRAMQPHQVATLAWAVTRLGWRLGEEWREDFLRVTGSLLPYFRAADLPAVLGFLGSAGLAPDRAWLHRCLETSLPHLPQVSPRDLPDLLWDITRLDGDLFKQGVLRGGGERGGRGKAGKQRRGRGAEAGGAGGDAEEGRQLEVLAATWLRRYLALCTEKVSRFTAAGVARMMLAVARAGGGRPEDGWLQAACATLASKSDVLAPNDMADAVMALAELRRQSLETTTATITTATAATRTKKTIRLMSTSTSAAAAAAAAESRLQQRALLEALLAGCATKMSLLPNDRLVGLVAAVAELDVQPDPSWLFALLEETQTRLAEAARGAATPTSTPTPTATVPVTSVLSPAVSASSSSSSSSSSWPQPASASEAPTSVASSAAAAAAAGAGGLAAYPDSVTMTAEPSSRSLTPRLLSELLVSVAKLGVPPPRRWIRSFLAASEPQMGTFDAESLGGLMWGLAVLDVRPSAEWTARLMDRVRICLVRKHEVNLDPDLGIFEMARGLERGRHGGRETAYGGGELEKEAKRSSCVENEEAVEDVRMDPT</sequence>
<dbReference type="GeneID" id="9625414"/>
<feature type="compositionally biased region" description="Basic residues" evidence="1">
    <location>
        <begin position="504"/>
        <end position="513"/>
    </location>
</feature>
<organism evidence="3">
    <name type="scientific">Volvox carteri f. nagariensis</name>
    <dbReference type="NCBI Taxonomy" id="3068"/>
    <lineage>
        <taxon>Eukaryota</taxon>
        <taxon>Viridiplantae</taxon>
        <taxon>Chlorophyta</taxon>
        <taxon>core chlorophytes</taxon>
        <taxon>Chlorophyceae</taxon>
        <taxon>CS clade</taxon>
        <taxon>Chlamydomonadales</taxon>
        <taxon>Volvocaceae</taxon>
        <taxon>Volvox</taxon>
    </lineage>
</organism>
<feature type="region of interest" description="Disordered" evidence="1">
    <location>
        <begin position="708"/>
        <end position="758"/>
    </location>
</feature>
<dbReference type="EMBL" id="GL378323">
    <property type="protein sequence ID" value="EFJ52885.1"/>
    <property type="molecule type" value="Genomic_DNA"/>
</dbReference>
<protein>
    <submittedName>
        <fullName evidence="2">Uncharacterized protein</fullName>
    </submittedName>
</protein>
<accession>D8TIG2</accession>
<evidence type="ECO:0000313" key="3">
    <source>
        <dbReference type="Proteomes" id="UP000001058"/>
    </source>
</evidence>
<feature type="compositionally biased region" description="Low complexity" evidence="1">
    <location>
        <begin position="714"/>
        <end position="758"/>
    </location>
</feature>
<gene>
    <name evidence="2" type="ORF">VOLCADRAFT_102844</name>
</gene>
<keyword evidence="3" id="KW-1185">Reference proteome</keyword>
<dbReference type="KEGG" id="vcn:VOLCADRAFT_102844"/>
<feature type="region of interest" description="Disordered" evidence="1">
    <location>
        <begin position="895"/>
        <end position="931"/>
    </location>
</feature>
<feature type="region of interest" description="Disordered" evidence="1">
    <location>
        <begin position="496"/>
        <end position="525"/>
    </location>
</feature>
<feature type="region of interest" description="Disordered" evidence="1">
    <location>
        <begin position="178"/>
        <end position="200"/>
    </location>
</feature>
<feature type="compositionally biased region" description="Basic and acidic residues" evidence="1">
    <location>
        <begin position="298"/>
        <end position="309"/>
    </location>
</feature>
<dbReference type="OrthoDB" id="550437at2759"/>
<evidence type="ECO:0000256" key="1">
    <source>
        <dbReference type="SAM" id="MobiDB-lite"/>
    </source>
</evidence>
<feature type="compositionally biased region" description="Low complexity" evidence="1">
    <location>
        <begin position="334"/>
        <end position="348"/>
    </location>
</feature>
<feature type="region of interest" description="Disordered" evidence="1">
    <location>
        <begin position="296"/>
        <end position="352"/>
    </location>
</feature>
<proteinExistence type="predicted"/>
<name>D8TIG2_VOLCA</name>
<feature type="compositionally biased region" description="Basic and acidic residues" evidence="1">
    <location>
        <begin position="906"/>
        <end position="915"/>
    </location>
</feature>
<evidence type="ECO:0000313" key="2">
    <source>
        <dbReference type="EMBL" id="EFJ52885.1"/>
    </source>
</evidence>
<dbReference type="RefSeq" id="XP_002945890.1">
    <property type="nucleotide sequence ID" value="XM_002945844.1"/>
</dbReference>
<reference evidence="2 3" key="1">
    <citation type="journal article" date="2010" name="Science">
        <title>Genomic analysis of organismal complexity in the multicellular green alga Volvox carteri.</title>
        <authorList>
            <person name="Prochnik S.E."/>
            <person name="Umen J."/>
            <person name="Nedelcu A.M."/>
            <person name="Hallmann A."/>
            <person name="Miller S.M."/>
            <person name="Nishii I."/>
            <person name="Ferris P."/>
            <person name="Kuo A."/>
            <person name="Mitros T."/>
            <person name="Fritz-Laylin L.K."/>
            <person name="Hellsten U."/>
            <person name="Chapman J."/>
            <person name="Simakov O."/>
            <person name="Rensing S.A."/>
            <person name="Terry A."/>
            <person name="Pangilinan J."/>
            <person name="Kapitonov V."/>
            <person name="Jurka J."/>
            <person name="Salamov A."/>
            <person name="Shapiro H."/>
            <person name="Schmutz J."/>
            <person name="Grimwood J."/>
            <person name="Lindquist E."/>
            <person name="Lucas S."/>
            <person name="Grigoriev I.V."/>
            <person name="Schmitt R."/>
            <person name="Kirk D."/>
            <person name="Rokhsar D.S."/>
        </authorList>
    </citation>
    <scope>NUCLEOTIDE SEQUENCE [LARGE SCALE GENOMIC DNA]</scope>
    <source>
        <strain evidence="3">f. Nagariensis / Eve</strain>
    </source>
</reference>
<dbReference type="Proteomes" id="UP000001058">
    <property type="component" value="Unassembled WGS sequence"/>
</dbReference>
<dbReference type="AlphaFoldDB" id="D8TIG2"/>
<dbReference type="InParanoid" id="D8TIG2"/>